<organism evidence="3 4">
    <name type="scientific">Dethiobacter alkaliphilus AHT 1</name>
    <dbReference type="NCBI Taxonomy" id="555088"/>
    <lineage>
        <taxon>Bacteria</taxon>
        <taxon>Bacillati</taxon>
        <taxon>Bacillota</taxon>
        <taxon>Dethiobacteria</taxon>
        <taxon>Dethiobacterales</taxon>
        <taxon>Dethiobacteraceae</taxon>
        <taxon>Dethiobacter</taxon>
    </lineage>
</organism>
<evidence type="ECO:0000313" key="3">
    <source>
        <dbReference type="EMBL" id="EEG77348.1"/>
    </source>
</evidence>
<gene>
    <name evidence="3" type="ORF">DealDRAFT_1805</name>
</gene>
<dbReference type="Pfam" id="PF13439">
    <property type="entry name" value="Glyco_transf_4"/>
    <property type="match status" value="1"/>
</dbReference>
<sequence>MNKPRILTVVRPAEGGIRAHIKTLVQELHEDFSFSVACPPEQSADFKEYGCEVVPVPMRAAVHPVHDLRALLQMHKNLKNGSYSLVHAHGFKAALLARPVAGYSHIPCLVTVHGDFAHAASSPLGPVYRRAEAAFAGWATGYITVADWLAEELQAVYSVDGKRIAVIPNGIRFPAFPQAGNAKAVLPFSSADVVIGTVARLAPQKGIEYFIEAAALLSKTNPDLRFVVVGDGPQRRVLELLSRNLGLTDKLYFAGAQQNVADFLAGFTVFVQPSISEGQGITALEAMAAGCPVVASAVGGLRELIRHGDNGLLVPPGEPQALAGAVNRLLGDELLRASLTGQGLTVARRYSVAEMVNRTRALYAQIVEGRWPA</sequence>
<accession>C0GH46</accession>
<dbReference type="GO" id="GO:0016757">
    <property type="term" value="F:glycosyltransferase activity"/>
    <property type="evidence" value="ECO:0007669"/>
    <property type="project" value="InterPro"/>
</dbReference>
<proteinExistence type="predicted"/>
<dbReference type="InterPro" id="IPR050194">
    <property type="entry name" value="Glycosyltransferase_grp1"/>
</dbReference>
<dbReference type="RefSeq" id="WP_008516743.1">
    <property type="nucleotide sequence ID" value="NZ_ACJM01000008.1"/>
</dbReference>
<dbReference type="InterPro" id="IPR001296">
    <property type="entry name" value="Glyco_trans_1"/>
</dbReference>
<dbReference type="EMBL" id="ACJM01000008">
    <property type="protein sequence ID" value="EEG77348.1"/>
    <property type="molecule type" value="Genomic_DNA"/>
</dbReference>
<dbReference type="PANTHER" id="PTHR45947">
    <property type="entry name" value="SULFOQUINOVOSYL TRANSFERASE SQD2"/>
    <property type="match status" value="1"/>
</dbReference>
<evidence type="ECO:0000259" key="1">
    <source>
        <dbReference type="Pfam" id="PF00534"/>
    </source>
</evidence>
<feature type="domain" description="Glycosyltransferase subfamily 4-like N-terminal" evidence="2">
    <location>
        <begin position="15"/>
        <end position="171"/>
    </location>
</feature>
<dbReference type="InterPro" id="IPR028098">
    <property type="entry name" value="Glyco_trans_4-like_N"/>
</dbReference>
<dbReference type="eggNOG" id="COG0438">
    <property type="taxonomic scope" value="Bacteria"/>
</dbReference>
<evidence type="ECO:0000313" key="4">
    <source>
        <dbReference type="Proteomes" id="UP000006443"/>
    </source>
</evidence>
<comment type="caution">
    <text evidence="3">The sequence shown here is derived from an EMBL/GenBank/DDBJ whole genome shotgun (WGS) entry which is preliminary data.</text>
</comment>
<feature type="domain" description="Glycosyl transferase family 1" evidence="1">
    <location>
        <begin position="185"/>
        <end position="339"/>
    </location>
</feature>
<protein>
    <submittedName>
        <fullName evidence="3">Glycosyl transferase group 1</fullName>
    </submittedName>
</protein>
<keyword evidence="4" id="KW-1185">Reference proteome</keyword>
<dbReference type="AlphaFoldDB" id="C0GH46"/>
<dbReference type="SUPFAM" id="SSF53756">
    <property type="entry name" value="UDP-Glycosyltransferase/glycogen phosphorylase"/>
    <property type="match status" value="1"/>
</dbReference>
<keyword evidence="3" id="KW-0808">Transferase</keyword>
<evidence type="ECO:0000259" key="2">
    <source>
        <dbReference type="Pfam" id="PF13439"/>
    </source>
</evidence>
<name>C0GH46_DETAL</name>
<dbReference type="CDD" id="cd03801">
    <property type="entry name" value="GT4_PimA-like"/>
    <property type="match status" value="1"/>
</dbReference>
<dbReference type="PANTHER" id="PTHR45947:SF14">
    <property type="entry name" value="SLL1723 PROTEIN"/>
    <property type="match status" value="1"/>
</dbReference>
<dbReference type="Proteomes" id="UP000006443">
    <property type="component" value="Unassembled WGS sequence"/>
</dbReference>
<reference evidence="3 4" key="1">
    <citation type="submission" date="2009-02" db="EMBL/GenBank/DDBJ databases">
        <title>Sequencing of the draft genome and assembly of Dethiobacter alkaliphilus AHT 1.</title>
        <authorList>
            <consortium name="US DOE Joint Genome Institute (JGI-PGF)"/>
            <person name="Lucas S."/>
            <person name="Copeland A."/>
            <person name="Lapidus A."/>
            <person name="Glavina del Rio T."/>
            <person name="Dalin E."/>
            <person name="Tice H."/>
            <person name="Bruce D."/>
            <person name="Goodwin L."/>
            <person name="Pitluck S."/>
            <person name="Larimer F."/>
            <person name="Land M.L."/>
            <person name="Hauser L."/>
            <person name="Muyzer G."/>
        </authorList>
    </citation>
    <scope>NUCLEOTIDE SEQUENCE [LARGE SCALE GENOMIC DNA]</scope>
    <source>
        <strain evidence="3 4">AHT 1</strain>
    </source>
</reference>
<dbReference type="Gene3D" id="3.40.50.2000">
    <property type="entry name" value="Glycogen Phosphorylase B"/>
    <property type="match status" value="2"/>
</dbReference>
<dbReference type="STRING" id="555088.DealDRAFT_1805"/>
<dbReference type="Pfam" id="PF00534">
    <property type="entry name" value="Glycos_transf_1"/>
    <property type="match status" value="1"/>
</dbReference>